<gene>
    <name evidence="1" type="ORF">CSHISOI_08375</name>
</gene>
<proteinExistence type="predicted"/>
<dbReference type="AlphaFoldDB" id="A0A5Q4BK40"/>
<name>A0A5Q4BK40_9PEZI</name>
<sequence length="60" mass="6664">MAARVAVTGRAPGWASWAGTVKMRFKRRSRSPKPRPLCRSTRISERAAVSWSSSRCDATN</sequence>
<dbReference type="Proteomes" id="UP000326340">
    <property type="component" value="Unassembled WGS sequence"/>
</dbReference>
<comment type="caution">
    <text evidence="1">The sequence shown here is derived from an EMBL/GenBank/DDBJ whole genome shotgun (WGS) entry which is preliminary data.</text>
</comment>
<dbReference type="EMBL" id="PUHP01000996">
    <property type="protein sequence ID" value="TQN67141.1"/>
    <property type="molecule type" value="Genomic_DNA"/>
</dbReference>
<accession>A0A5Q4BK40</accession>
<reference evidence="1 2" key="1">
    <citation type="journal article" date="2019" name="Sci. Rep.">
        <title>Colletotrichum shisoi sp. nov., an anthracnose pathogen of Perilla frutescens in Japan: molecular phylogenetic, morphological and genomic evidence.</title>
        <authorList>
            <person name="Gan P."/>
            <person name="Tsushima A."/>
            <person name="Hiroyama R."/>
            <person name="Narusaka M."/>
            <person name="Takano Y."/>
            <person name="Narusaka Y."/>
            <person name="Kawaradani M."/>
            <person name="Damm U."/>
            <person name="Shirasu K."/>
        </authorList>
    </citation>
    <scope>NUCLEOTIDE SEQUENCE [LARGE SCALE GENOMIC DNA]</scope>
    <source>
        <strain evidence="1 2">PG-2018a</strain>
    </source>
</reference>
<protein>
    <submittedName>
        <fullName evidence="1">Uncharacterized protein</fullName>
    </submittedName>
</protein>
<evidence type="ECO:0000313" key="1">
    <source>
        <dbReference type="EMBL" id="TQN67141.1"/>
    </source>
</evidence>
<keyword evidence="2" id="KW-1185">Reference proteome</keyword>
<organism evidence="1 2">
    <name type="scientific">Colletotrichum shisoi</name>
    <dbReference type="NCBI Taxonomy" id="2078593"/>
    <lineage>
        <taxon>Eukaryota</taxon>
        <taxon>Fungi</taxon>
        <taxon>Dikarya</taxon>
        <taxon>Ascomycota</taxon>
        <taxon>Pezizomycotina</taxon>
        <taxon>Sordariomycetes</taxon>
        <taxon>Hypocreomycetidae</taxon>
        <taxon>Glomerellales</taxon>
        <taxon>Glomerellaceae</taxon>
        <taxon>Colletotrichum</taxon>
        <taxon>Colletotrichum destructivum species complex</taxon>
    </lineage>
</organism>
<evidence type="ECO:0000313" key="2">
    <source>
        <dbReference type="Proteomes" id="UP000326340"/>
    </source>
</evidence>